<feature type="transmembrane region" description="Helical" evidence="1">
    <location>
        <begin position="143"/>
        <end position="166"/>
    </location>
</feature>
<feature type="transmembrane region" description="Helical" evidence="1">
    <location>
        <begin position="64"/>
        <end position="81"/>
    </location>
</feature>
<evidence type="ECO:0000313" key="3">
    <source>
        <dbReference type="Proteomes" id="UP001500166"/>
    </source>
</evidence>
<dbReference type="RefSeq" id="WP_016997192.1">
    <property type="nucleotide sequence ID" value="NZ_BAAAQA010000013.1"/>
</dbReference>
<keyword evidence="1" id="KW-1133">Transmembrane helix</keyword>
<keyword evidence="3" id="KW-1185">Reference proteome</keyword>
<protein>
    <recommendedName>
        <fullName evidence="4">DUF4199 domain-containing protein</fullName>
    </recommendedName>
</protein>
<gene>
    <name evidence="2" type="ORF">GCM10009824_11710</name>
</gene>
<name>A0ABP5JFD8_9MICC</name>
<evidence type="ECO:0008006" key="4">
    <source>
        <dbReference type="Google" id="ProtNLM"/>
    </source>
</evidence>
<proteinExistence type="predicted"/>
<evidence type="ECO:0000256" key="1">
    <source>
        <dbReference type="SAM" id="Phobius"/>
    </source>
</evidence>
<feature type="transmembrane region" description="Helical" evidence="1">
    <location>
        <begin position="101"/>
        <end position="123"/>
    </location>
</feature>
<comment type="caution">
    <text evidence="2">The sequence shown here is derived from an EMBL/GenBank/DDBJ whole genome shotgun (WGS) entry which is preliminary data.</text>
</comment>
<dbReference type="EMBL" id="BAAAQA010000013">
    <property type="protein sequence ID" value="GAA2114461.1"/>
    <property type="molecule type" value="Genomic_DNA"/>
</dbReference>
<dbReference type="Proteomes" id="UP001500166">
    <property type="component" value="Unassembled WGS sequence"/>
</dbReference>
<accession>A0ABP5JFD8</accession>
<feature type="transmembrane region" description="Helical" evidence="1">
    <location>
        <begin position="37"/>
        <end position="58"/>
    </location>
</feature>
<keyword evidence="1" id="KW-0472">Membrane</keyword>
<reference evidence="3" key="1">
    <citation type="journal article" date="2019" name="Int. J. Syst. Evol. Microbiol.">
        <title>The Global Catalogue of Microorganisms (GCM) 10K type strain sequencing project: providing services to taxonomists for standard genome sequencing and annotation.</title>
        <authorList>
            <consortium name="The Broad Institute Genomics Platform"/>
            <consortium name="The Broad Institute Genome Sequencing Center for Infectious Disease"/>
            <person name="Wu L."/>
            <person name="Ma J."/>
        </authorList>
    </citation>
    <scope>NUCLEOTIDE SEQUENCE [LARGE SCALE GENOMIC DNA]</scope>
    <source>
        <strain evidence="3">JCM 15914</strain>
    </source>
</reference>
<sequence length="177" mass="18378">MTRKDTVMGHMADQVMDLDSPAYGDERERSVFMESSTFGLTIALYLGAAGAFTAALFGYLLLPAALLAMIACPSLAASWYAKRKGVDIQMMAETAGARSTVVNAAIFSGAMVLTCAVVSYTLWTGDSLLAAPSVDPVKNGGFLRGFLLGAAVGGMAGGLAGLFGLIQGLRKAKRSPQ</sequence>
<evidence type="ECO:0000313" key="2">
    <source>
        <dbReference type="EMBL" id="GAA2114461.1"/>
    </source>
</evidence>
<organism evidence="2 3">
    <name type="scientific">Kocuria atrinae</name>
    <dbReference type="NCBI Taxonomy" id="592377"/>
    <lineage>
        <taxon>Bacteria</taxon>
        <taxon>Bacillati</taxon>
        <taxon>Actinomycetota</taxon>
        <taxon>Actinomycetes</taxon>
        <taxon>Micrococcales</taxon>
        <taxon>Micrococcaceae</taxon>
        <taxon>Kocuria</taxon>
    </lineage>
</organism>
<keyword evidence="1" id="KW-0812">Transmembrane</keyword>